<feature type="region of interest" description="Disordered" evidence="1">
    <location>
        <begin position="19"/>
        <end position="53"/>
    </location>
</feature>
<keyword evidence="3" id="KW-1185">Reference proteome</keyword>
<gene>
    <name evidence="2" type="ORF">I5L79_13890</name>
</gene>
<name>A0ABS0L3I1_9BACT</name>
<comment type="caution">
    <text evidence="2">The sequence shown here is derived from an EMBL/GenBank/DDBJ whole genome shotgun (WGS) entry which is preliminary data.</text>
</comment>
<accession>A0ABS0L3I1</accession>
<dbReference type="Proteomes" id="UP000601099">
    <property type="component" value="Unassembled WGS sequence"/>
</dbReference>
<evidence type="ECO:0000313" key="3">
    <source>
        <dbReference type="Proteomes" id="UP000601099"/>
    </source>
</evidence>
<reference evidence="2 3" key="1">
    <citation type="submission" date="2020-11" db="EMBL/GenBank/DDBJ databases">
        <title>Hymenobacter sp.</title>
        <authorList>
            <person name="Kim M.K."/>
        </authorList>
    </citation>
    <scope>NUCLEOTIDE SEQUENCE [LARGE SCALE GENOMIC DNA]</scope>
    <source>
        <strain evidence="2 3">BT594</strain>
    </source>
</reference>
<proteinExistence type="predicted"/>
<dbReference type="RefSeq" id="WP_196955667.1">
    <property type="nucleotide sequence ID" value="NZ_JADWYK010000008.1"/>
</dbReference>
<dbReference type="EMBL" id="JADWYK010000008">
    <property type="protein sequence ID" value="MBG8554644.1"/>
    <property type="molecule type" value="Genomic_DNA"/>
</dbReference>
<evidence type="ECO:0000256" key="1">
    <source>
        <dbReference type="SAM" id="MobiDB-lite"/>
    </source>
</evidence>
<evidence type="ECO:0000313" key="2">
    <source>
        <dbReference type="EMBL" id="MBG8554644.1"/>
    </source>
</evidence>
<organism evidence="2 3">
    <name type="scientific">Hymenobacter guriensis</name>
    <dbReference type="NCBI Taxonomy" id="2793065"/>
    <lineage>
        <taxon>Bacteria</taxon>
        <taxon>Pseudomonadati</taxon>
        <taxon>Bacteroidota</taxon>
        <taxon>Cytophagia</taxon>
        <taxon>Cytophagales</taxon>
        <taxon>Hymenobacteraceae</taxon>
        <taxon>Hymenobacter</taxon>
    </lineage>
</organism>
<sequence length="53" mass="6020">MLQPAELVHRQVIEHLHSFQPAHAQRTKQRQALATLQRHGTAPPTRLPPTARP</sequence>
<protein>
    <submittedName>
        <fullName evidence="2">Uncharacterized protein</fullName>
    </submittedName>
</protein>